<accession>A0A6C0G0V6</accession>
<proteinExistence type="predicted"/>
<name>A0A6C0G0V6_9BACL</name>
<gene>
    <name evidence="1" type="ORF">GXP70_15905</name>
</gene>
<dbReference type="Proteomes" id="UP000476064">
    <property type="component" value="Chromosome"/>
</dbReference>
<dbReference type="RefSeq" id="WP_162357730.1">
    <property type="nucleotide sequence ID" value="NZ_CP048209.1"/>
</dbReference>
<protein>
    <submittedName>
        <fullName evidence="1">Uncharacterized protein</fullName>
    </submittedName>
</protein>
<evidence type="ECO:0000313" key="2">
    <source>
        <dbReference type="Proteomes" id="UP000476064"/>
    </source>
</evidence>
<dbReference type="KEGG" id="plyc:GXP70_15905"/>
<evidence type="ECO:0000313" key="1">
    <source>
        <dbReference type="EMBL" id="QHT61291.1"/>
    </source>
</evidence>
<keyword evidence="2" id="KW-1185">Reference proteome</keyword>
<dbReference type="EMBL" id="CP048209">
    <property type="protein sequence ID" value="QHT61291.1"/>
    <property type="molecule type" value="Genomic_DNA"/>
</dbReference>
<sequence length="116" mass="12878">MDRLKTQTDIASYIGNFTCICTDDGSKLSECVYPEKEAIHAEIISVSAQAQKTPAEVASYLINARTLLVIRNGILVPIEKQLIRQGLTDQLVIAKRALEKRLLHNNNNVFILNPTA</sequence>
<reference evidence="1 2" key="1">
    <citation type="submission" date="2020-01" db="EMBL/GenBank/DDBJ databases">
        <title>Paenibacillus sp. nov., isolated from tomato rhizosphere.</title>
        <authorList>
            <person name="Weon H.-Y."/>
            <person name="Lee S.A."/>
        </authorList>
    </citation>
    <scope>NUCLEOTIDE SEQUENCE [LARGE SCALE GENOMIC DNA]</scope>
    <source>
        <strain evidence="1 2">12200R-189</strain>
    </source>
</reference>
<organism evidence="1 2">
    <name type="scientific">Paenibacillus lycopersici</name>
    <dbReference type="NCBI Taxonomy" id="2704462"/>
    <lineage>
        <taxon>Bacteria</taxon>
        <taxon>Bacillati</taxon>
        <taxon>Bacillota</taxon>
        <taxon>Bacilli</taxon>
        <taxon>Bacillales</taxon>
        <taxon>Paenibacillaceae</taxon>
        <taxon>Paenibacillus</taxon>
    </lineage>
</organism>
<dbReference type="AlphaFoldDB" id="A0A6C0G0V6"/>